<dbReference type="InterPro" id="IPR048328">
    <property type="entry name" value="Dyp_perox_C"/>
</dbReference>
<reference evidence="2" key="1">
    <citation type="submission" date="2024-06" db="EMBL/GenBank/DDBJ databases">
        <authorList>
            <consortium name="consrtm"/>
            <person name="Uemura M."/>
            <person name="Terahara T."/>
        </authorList>
    </citation>
    <scope>NUCLEOTIDE SEQUENCE</scope>
    <source>
        <strain evidence="2">KM77-8</strain>
    </source>
</reference>
<name>A0AAT9HPV9_9ACTN</name>
<dbReference type="Pfam" id="PF20628">
    <property type="entry name" value="Dyp_perox_C"/>
    <property type="match status" value="1"/>
</dbReference>
<organism evidence="2">
    <name type="scientific">Streptomyces haneummycinicus</name>
    <dbReference type="NCBI Taxonomy" id="3074435"/>
    <lineage>
        <taxon>Bacteria</taxon>
        <taxon>Bacillati</taxon>
        <taxon>Actinomycetota</taxon>
        <taxon>Actinomycetes</taxon>
        <taxon>Kitasatosporales</taxon>
        <taxon>Streptomycetaceae</taxon>
        <taxon>Streptomyces</taxon>
    </lineage>
</organism>
<dbReference type="EMBL" id="AP035768">
    <property type="protein sequence ID" value="BFO19106.1"/>
    <property type="molecule type" value="Genomic_DNA"/>
</dbReference>
<reference evidence="2" key="2">
    <citation type="submission" date="2024-07" db="EMBL/GenBank/DDBJ databases">
        <title>Streptomyces haneummycinica sp. nov., a new antibiotic-producing actinobacterium isolated from marine sediment.</title>
        <authorList>
            <person name="Uemura M."/>
            <person name="Hamada M."/>
            <person name="Hirano S."/>
            <person name="Kobayashi K."/>
            <person name="Ohshiro T."/>
            <person name="Kobayashi T."/>
            <person name="Terahara T."/>
        </authorList>
    </citation>
    <scope>NUCLEOTIDE SEQUENCE</scope>
    <source>
        <strain evidence="2">KM77-8</strain>
    </source>
</reference>
<evidence type="ECO:0000313" key="2">
    <source>
        <dbReference type="EMBL" id="BFO19106.1"/>
    </source>
</evidence>
<protein>
    <recommendedName>
        <fullName evidence="1">Dyp-type peroxidase C-terminal domain-containing protein</fullName>
    </recommendedName>
</protein>
<feature type="domain" description="Dyp-type peroxidase C-terminal" evidence="1">
    <location>
        <begin position="2"/>
        <end position="42"/>
    </location>
</feature>
<evidence type="ECO:0000259" key="1">
    <source>
        <dbReference type="Pfam" id="PF20628"/>
    </source>
</evidence>
<proteinExistence type="predicted"/>
<dbReference type="SUPFAM" id="SSF54909">
    <property type="entry name" value="Dimeric alpha+beta barrel"/>
    <property type="match status" value="1"/>
</dbReference>
<dbReference type="AlphaFoldDB" id="A0AAT9HPV9"/>
<gene>
    <name evidence="2" type="ORF">SHKM778_54940</name>
</gene>
<accession>A0AAT9HPV9</accession>
<sequence>MIFCCFQRDLEKGFEAVQQRLRGEAMAKYTLTVGGGYFFVPPPGDSWLQTLFRSNS</sequence>
<dbReference type="InterPro" id="IPR011008">
    <property type="entry name" value="Dimeric_a/b-barrel"/>
</dbReference>